<dbReference type="OrthoDB" id="5835829at2759"/>
<feature type="domain" description="Methyltransferase FkbM" evidence="2">
    <location>
        <begin position="76"/>
        <end position="277"/>
    </location>
</feature>
<evidence type="ECO:0000313" key="4">
    <source>
        <dbReference type="Proteomes" id="UP000239649"/>
    </source>
</evidence>
<dbReference type="SUPFAM" id="SSF53335">
    <property type="entry name" value="S-adenosyl-L-methionine-dependent methyltransferases"/>
    <property type="match status" value="1"/>
</dbReference>
<gene>
    <name evidence="3" type="ORF">C2E20_7278</name>
</gene>
<dbReference type="NCBIfam" id="TIGR01444">
    <property type="entry name" value="fkbM_fam"/>
    <property type="match status" value="1"/>
</dbReference>
<dbReference type="GO" id="GO:0008168">
    <property type="term" value="F:methyltransferase activity"/>
    <property type="evidence" value="ECO:0007669"/>
    <property type="project" value="UniProtKB-KW"/>
</dbReference>
<dbReference type="InterPro" id="IPR029063">
    <property type="entry name" value="SAM-dependent_MTases_sf"/>
</dbReference>
<dbReference type="GO" id="GO:0032259">
    <property type="term" value="P:methylation"/>
    <property type="evidence" value="ECO:0007669"/>
    <property type="project" value="UniProtKB-KW"/>
</dbReference>
<dbReference type="Proteomes" id="UP000239649">
    <property type="component" value="Unassembled WGS sequence"/>
</dbReference>
<dbReference type="AlphaFoldDB" id="A0A2P6V556"/>
<protein>
    <submittedName>
        <fullName evidence="3">31-O-dimethyl-FK506 methyltransferase</fullName>
    </submittedName>
</protein>
<evidence type="ECO:0000256" key="1">
    <source>
        <dbReference type="SAM" id="MobiDB-lite"/>
    </source>
</evidence>
<sequence>MAAPAAGTCMASAGTHRQRQRQPTSPLPPRTALLPNGLRVRFVSRRDVAFIYKEVYEQACYLRHGITLPPGGTVVDVGGNIGLFSLRAAELMGPQGRMIAWTAGPSSSSSSSSAPAGPASAPAPIAALNVGVGDGATAAASFTFYPRAAGWSSMRADEAGVQADMAAFLENALQSREAAAAAGLDPAAAAVGAALRSVAPRWAYAATRRAAVAWMLGGRQQVACSLLSVAQLVEQQGLAGRGIDLLKVDCERAELEVLRGVGDCWPLVRQVAMEAHEASLEPALSLLRSEGGFTRVVVEQEGALAGTSLHAVYARR</sequence>
<dbReference type="EMBL" id="LHPF02000028">
    <property type="protein sequence ID" value="PSC69219.1"/>
    <property type="molecule type" value="Genomic_DNA"/>
</dbReference>
<name>A0A2P6V556_9CHLO</name>
<evidence type="ECO:0000259" key="2">
    <source>
        <dbReference type="Pfam" id="PF05050"/>
    </source>
</evidence>
<feature type="region of interest" description="Disordered" evidence="1">
    <location>
        <begin position="1"/>
        <end position="31"/>
    </location>
</feature>
<keyword evidence="3" id="KW-0808">Transferase</keyword>
<evidence type="ECO:0000313" key="3">
    <source>
        <dbReference type="EMBL" id="PSC69219.1"/>
    </source>
</evidence>
<keyword evidence="3" id="KW-0489">Methyltransferase</keyword>
<proteinExistence type="predicted"/>
<reference evidence="3 4" key="1">
    <citation type="journal article" date="2018" name="Plant J.">
        <title>Genome sequences of Chlorella sorokiniana UTEX 1602 and Micractinium conductrix SAG 241.80: implications to maltose excretion by a green alga.</title>
        <authorList>
            <person name="Arriola M.B."/>
            <person name="Velmurugan N."/>
            <person name="Zhang Y."/>
            <person name="Plunkett M.H."/>
            <person name="Hondzo H."/>
            <person name="Barney B.M."/>
        </authorList>
    </citation>
    <scope>NUCLEOTIDE SEQUENCE [LARGE SCALE GENOMIC DNA]</scope>
    <source>
        <strain evidence="3 4">SAG 241.80</strain>
    </source>
</reference>
<dbReference type="InterPro" id="IPR006342">
    <property type="entry name" value="FkbM_mtfrase"/>
</dbReference>
<comment type="caution">
    <text evidence="3">The sequence shown here is derived from an EMBL/GenBank/DDBJ whole genome shotgun (WGS) entry which is preliminary data.</text>
</comment>
<dbReference type="Gene3D" id="3.40.50.150">
    <property type="entry name" value="Vaccinia Virus protein VP39"/>
    <property type="match status" value="1"/>
</dbReference>
<keyword evidence="4" id="KW-1185">Reference proteome</keyword>
<organism evidence="3 4">
    <name type="scientific">Micractinium conductrix</name>
    <dbReference type="NCBI Taxonomy" id="554055"/>
    <lineage>
        <taxon>Eukaryota</taxon>
        <taxon>Viridiplantae</taxon>
        <taxon>Chlorophyta</taxon>
        <taxon>core chlorophytes</taxon>
        <taxon>Trebouxiophyceae</taxon>
        <taxon>Chlorellales</taxon>
        <taxon>Chlorellaceae</taxon>
        <taxon>Chlorella clade</taxon>
        <taxon>Micractinium</taxon>
    </lineage>
</organism>
<accession>A0A2P6V556</accession>
<dbReference type="Pfam" id="PF05050">
    <property type="entry name" value="Methyltransf_21"/>
    <property type="match status" value="1"/>
</dbReference>